<proteinExistence type="predicted"/>
<evidence type="ECO:0000313" key="1">
    <source>
        <dbReference type="EMBL" id="KKS83514.1"/>
    </source>
</evidence>
<reference evidence="1 2" key="1">
    <citation type="journal article" date="2015" name="Nature">
        <title>rRNA introns, odd ribosomes, and small enigmatic genomes across a large radiation of phyla.</title>
        <authorList>
            <person name="Brown C.T."/>
            <person name="Hug L.A."/>
            <person name="Thomas B.C."/>
            <person name="Sharon I."/>
            <person name="Castelle C.J."/>
            <person name="Singh A."/>
            <person name="Wilkins M.J."/>
            <person name="Williams K.H."/>
            <person name="Banfield J.F."/>
        </authorList>
    </citation>
    <scope>NUCLEOTIDE SEQUENCE [LARGE SCALE GENOMIC DNA]</scope>
</reference>
<protein>
    <submittedName>
        <fullName evidence="1">Uncharacterized protein</fullName>
    </submittedName>
</protein>
<dbReference type="EMBL" id="LCFB01000037">
    <property type="protein sequence ID" value="KKS83514.1"/>
    <property type="molecule type" value="Genomic_DNA"/>
</dbReference>
<sequence length="171" mass="19232">MNQSESTPKSSLELSRRDFLGLAFRSVGGAVGAELLSSCGLVQQYEQVELAELIRDPKAHRNQLVEITGYPGLISSKIADKCTYLETNERPIYQTQLVSGQFYNLYPSKSASLAVPIPIYFSPEDEDCNLDDRKSQLIKLQGQKLVTLRGIVRWTQENFWVEVPLVFLADC</sequence>
<name>A0A0G1CDM8_9BACT</name>
<accession>A0A0G1CDM8</accession>
<dbReference type="AlphaFoldDB" id="A0A0G1CDM8"/>
<dbReference type="Proteomes" id="UP000034543">
    <property type="component" value="Unassembled WGS sequence"/>
</dbReference>
<organism evidence="1 2">
    <name type="scientific">Candidatus Gottesmanbacteria bacterium GW2011_GWA1_43_11</name>
    <dbReference type="NCBI Taxonomy" id="1618436"/>
    <lineage>
        <taxon>Bacteria</taxon>
        <taxon>Candidatus Gottesmaniibacteriota</taxon>
    </lineage>
</organism>
<gene>
    <name evidence="1" type="ORF">UV59_C0037G0003</name>
</gene>
<comment type="caution">
    <text evidence="1">The sequence shown here is derived from an EMBL/GenBank/DDBJ whole genome shotgun (WGS) entry which is preliminary data.</text>
</comment>
<evidence type="ECO:0000313" key="2">
    <source>
        <dbReference type="Proteomes" id="UP000034543"/>
    </source>
</evidence>
<dbReference type="STRING" id="1618436.UV59_C0037G0003"/>